<dbReference type="PROSITE" id="PS50850">
    <property type="entry name" value="MFS"/>
    <property type="match status" value="1"/>
</dbReference>
<dbReference type="PRINTS" id="PR01036">
    <property type="entry name" value="TCRTETB"/>
</dbReference>
<sequence>MPAPRENDPVETGEPADGIPGSLTLTSTRGRVTLAAVTLGSGIAILDGSIVNVALKVIGSDLGASMAQLQWVVNGYLLALASLVLVGGALGDRWGRKRVYLVGVAWFLLGSLACALAQTAGQLVAMRFVQGVGAALLTPGAMAIIQSSFRPEDRGRAIGTWAGLSGIAAAAGPFVGGWILDHTTWRWLFAINVPLCLLVLGLAVGAVPESRSPRAGRFDLAGAVLAVTGLGALTWALTDATTGGPVVVAGGAGGLAALVAFVLVEHRRRDPLLPLGLFRSRVFSAANAMTLLVYGALGVVFLVLVLQLQVSAGWSALAAGLTSLPLTVALMVLSPWAGDLATRTGPRLPMTVGPLVCAAGLLLLLGVGAGTRWYAVLPGLVVFALGMALLVSPLTTAVLAAAPDESAGVASGVNNAVARAGSLLAVAALPAVAGLSGDAYLDPEAMTQGYRVSILACAVLMAAGGITSWLGLGRRR</sequence>
<feature type="transmembrane region" description="Helical" evidence="8">
    <location>
        <begin position="373"/>
        <end position="402"/>
    </location>
</feature>
<feature type="transmembrane region" description="Helical" evidence="8">
    <location>
        <begin position="32"/>
        <end position="51"/>
    </location>
</feature>
<keyword evidence="6 8" id="KW-0472">Membrane</keyword>
<feature type="transmembrane region" description="Helical" evidence="8">
    <location>
        <begin position="157"/>
        <end position="179"/>
    </location>
</feature>
<dbReference type="Pfam" id="PF07690">
    <property type="entry name" value="MFS_1"/>
    <property type="match status" value="1"/>
</dbReference>
<accession>A0A917BUL3</accession>
<evidence type="ECO:0000313" key="11">
    <source>
        <dbReference type="Proteomes" id="UP000605670"/>
    </source>
</evidence>
<feature type="transmembrane region" description="Helical" evidence="8">
    <location>
        <begin position="185"/>
        <end position="206"/>
    </location>
</feature>
<dbReference type="PANTHER" id="PTHR42718:SF42">
    <property type="entry name" value="EXPORT PROTEIN"/>
    <property type="match status" value="1"/>
</dbReference>
<feature type="transmembrane region" description="Helical" evidence="8">
    <location>
        <begin position="453"/>
        <end position="472"/>
    </location>
</feature>
<dbReference type="Gene3D" id="1.20.1720.10">
    <property type="entry name" value="Multidrug resistance protein D"/>
    <property type="match status" value="1"/>
</dbReference>
<evidence type="ECO:0000313" key="10">
    <source>
        <dbReference type="EMBL" id="GGF57291.1"/>
    </source>
</evidence>
<keyword evidence="4 8" id="KW-0812">Transmembrane</keyword>
<dbReference type="InterPro" id="IPR011701">
    <property type="entry name" value="MFS"/>
</dbReference>
<keyword evidence="5 8" id="KW-1133">Transmembrane helix</keyword>
<reference evidence="10" key="2">
    <citation type="submission" date="2020-09" db="EMBL/GenBank/DDBJ databases">
        <authorList>
            <person name="Sun Q."/>
            <person name="Zhou Y."/>
        </authorList>
    </citation>
    <scope>NUCLEOTIDE SEQUENCE</scope>
    <source>
        <strain evidence="10">CGMCC 1.12160</strain>
    </source>
</reference>
<gene>
    <name evidence="10" type="ORF">GCM10011366_26450</name>
</gene>
<evidence type="ECO:0000256" key="5">
    <source>
        <dbReference type="ARBA" id="ARBA00022989"/>
    </source>
</evidence>
<name>A0A917BUL3_9MICO</name>
<comment type="caution">
    <text evidence="10">The sequence shown here is derived from an EMBL/GenBank/DDBJ whole genome shotgun (WGS) entry which is preliminary data.</text>
</comment>
<evidence type="ECO:0000256" key="3">
    <source>
        <dbReference type="ARBA" id="ARBA00022475"/>
    </source>
</evidence>
<dbReference type="InterPro" id="IPR004638">
    <property type="entry name" value="EmrB-like"/>
</dbReference>
<reference evidence="10" key="1">
    <citation type="journal article" date="2014" name="Int. J. Syst. Evol. Microbiol.">
        <title>Complete genome sequence of Corynebacterium casei LMG S-19264T (=DSM 44701T), isolated from a smear-ripened cheese.</title>
        <authorList>
            <consortium name="US DOE Joint Genome Institute (JGI-PGF)"/>
            <person name="Walter F."/>
            <person name="Albersmeier A."/>
            <person name="Kalinowski J."/>
            <person name="Ruckert C."/>
        </authorList>
    </citation>
    <scope>NUCLEOTIDE SEQUENCE</scope>
    <source>
        <strain evidence="10">CGMCC 1.12160</strain>
    </source>
</reference>
<dbReference type="InterPro" id="IPR020846">
    <property type="entry name" value="MFS_dom"/>
</dbReference>
<dbReference type="AlphaFoldDB" id="A0A917BUL3"/>
<comment type="subcellular location">
    <subcellularLocation>
        <location evidence="1">Cell membrane</location>
        <topology evidence="1">Multi-pass membrane protein</topology>
    </subcellularLocation>
</comment>
<dbReference type="Gene3D" id="1.20.1250.20">
    <property type="entry name" value="MFS general substrate transporter like domains"/>
    <property type="match status" value="1"/>
</dbReference>
<feature type="transmembrane region" description="Helical" evidence="8">
    <location>
        <begin position="99"/>
        <end position="118"/>
    </location>
</feature>
<dbReference type="GO" id="GO:0022857">
    <property type="term" value="F:transmembrane transporter activity"/>
    <property type="evidence" value="ECO:0007669"/>
    <property type="project" value="InterPro"/>
</dbReference>
<feature type="region of interest" description="Disordered" evidence="7">
    <location>
        <begin position="1"/>
        <end position="20"/>
    </location>
</feature>
<feature type="transmembrane region" description="Helical" evidence="8">
    <location>
        <begin position="71"/>
        <end position="90"/>
    </location>
</feature>
<proteinExistence type="predicted"/>
<evidence type="ECO:0000256" key="7">
    <source>
        <dbReference type="SAM" id="MobiDB-lite"/>
    </source>
</evidence>
<feature type="transmembrane region" description="Helical" evidence="8">
    <location>
        <begin position="124"/>
        <end position="145"/>
    </location>
</feature>
<feature type="transmembrane region" description="Helical" evidence="8">
    <location>
        <begin position="348"/>
        <end position="367"/>
    </location>
</feature>
<feature type="domain" description="Major facilitator superfamily (MFS) profile" evidence="9">
    <location>
        <begin position="33"/>
        <end position="476"/>
    </location>
</feature>
<protein>
    <submittedName>
        <fullName evidence="10">MFS transporter</fullName>
    </submittedName>
</protein>
<feature type="transmembrane region" description="Helical" evidence="8">
    <location>
        <begin position="423"/>
        <end position="441"/>
    </location>
</feature>
<keyword evidence="11" id="KW-1185">Reference proteome</keyword>
<keyword evidence="3" id="KW-1003">Cell membrane</keyword>
<keyword evidence="2" id="KW-0813">Transport</keyword>
<dbReference type="GO" id="GO:0005886">
    <property type="term" value="C:plasma membrane"/>
    <property type="evidence" value="ECO:0007669"/>
    <property type="project" value="UniProtKB-SubCell"/>
</dbReference>
<evidence type="ECO:0000256" key="2">
    <source>
        <dbReference type="ARBA" id="ARBA00022448"/>
    </source>
</evidence>
<dbReference type="Proteomes" id="UP000605670">
    <property type="component" value="Unassembled WGS sequence"/>
</dbReference>
<dbReference type="PANTHER" id="PTHR42718">
    <property type="entry name" value="MAJOR FACILITATOR SUPERFAMILY MULTIDRUG TRANSPORTER MFSC"/>
    <property type="match status" value="1"/>
</dbReference>
<feature type="transmembrane region" description="Helical" evidence="8">
    <location>
        <begin position="314"/>
        <end position="336"/>
    </location>
</feature>
<dbReference type="NCBIfam" id="TIGR00711">
    <property type="entry name" value="efflux_EmrB"/>
    <property type="match status" value="1"/>
</dbReference>
<feature type="transmembrane region" description="Helical" evidence="8">
    <location>
        <begin position="218"/>
        <end position="237"/>
    </location>
</feature>
<evidence type="ECO:0000256" key="1">
    <source>
        <dbReference type="ARBA" id="ARBA00004651"/>
    </source>
</evidence>
<dbReference type="EMBL" id="BMEM01000004">
    <property type="protein sequence ID" value="GGF57291.1"/>
    <property type="molecule type" value="Genomic_DNA"/>
</dbReference>
<dbReference type="CDD" id="cd17321">
    <property type="entry name" value="MFS_MMR_MDR_like"/>
    <property type="match status" value="1"/>
</dbReference>
<dbReference type="InterPro" id="IPR036259">
    <property type="entry name" value="MFS_trans_sf"/>
</dbReference>
<dbReference type="SUPFAM" id="SSF103473">
    <property type="entry name" value="MFS general substrate transporter"/>
    <property type="match status" value="1"/>
</dbReference>
<feature type="transmembrane region" description="Helical" evidence="8">
    <location>
        <begin position="243"/>
        <end position="264"/>
    </location>
</feature>
<evidence type="ECO:0000256" key="4">
    <source>
        <dbReference type="ARBA" id="ARBA00022692"/>
    </source>
</evidence>
<feature type="transmembrane region" description="Helical" evidence="8">
    <location>
        <begin position="285"/>
        <end position="308"/>
    </location>
</feature>
<evidence type="ECO:0000256" key="6">
    <source>
        <dbReference type="ARBA" id="ARBA00023136"/>
    </source>
</evidence>
<evidence type="ECO:0000259" key="9">
    <source>
        <dbReference type="PROSITE" id="PS50850"/>
    </source>
</evidence>
<evidence type="ECO:0000256" key="8">
    <source>
        <dbReference type="SAM" id="Phobius"/>
    </source>
</evidence>
<organism evidence="10 11">
    <name type="scientific">Ornithinimicrobium tianjinense</name>
    <dbReference type="NCBI Taxonomy" id="1195761"/>
    <lineage>
        <taxon>Bacteria</taxon>
        <taxon>Bacillati</taxon>
        <taxon>Actinomycetota</taxon>
        <taxon>Actinomycetes</taxon>
        <taxon>Micrococcales</taxon>
        <taxon>Ornithinimicrobiaceae</taxon>
        <taxon>Ornithinimicrobium</taxon>
    </lineage>
</organism>